<dbReference type="Pfam" id="PF03734">
    <property type="entry name" value="YkuD"/>
    <property type="match status" value="1"/>
</dbReference>
<feature type="active site" description="Nucleophile" evidence="7">
    <location>
        <position position="370"/>
    </location>
</feature>
<dbReference type="InterPro" id="IPR045380">
    <property type="entry name" value="LD_TPept_scaffold_dom"/>
</dbReference>
<dbReference type="Pfam" id="PF20142">
    <property type="entry name" value="Scaffold"/>
    <property type="match status" value="1"/>
</dbReference>
<dbReference type="Gene3D" id="2.40.440.10">
    <property type="entry name" value="L,D-transpeptidase catalytic domain-like"/>
    <property type="match status" value="1"/>
</dbReference>
<feature type="domain" description="L,D-TPase catalytic" evidence="9">
    <location>
        <begin position="215"/>
        <end position="391"/>
    </location>
</feature>
<comment type="similarity">
    <text evidence="2">Belongs to the YkuD family.</text>
</comment>
<dbReference type="GO" id="GO:0008360">
    <property type="term" value="P:regulation of cell shape"/>
    <property type="evidence" value="ECO:0007669"/>
    <property type="project" value="UniProtKB-UniRule"/>
</dbReference>
<keyword evidence="3" id="KW-0808">Transferase</keyword>
<dbReference type="PANTHER" id="PTHR41533">
    <property type="entry name" value="L,D-TRANSPEPTIDASE HI_1667-RELATED"/>
    <property type="match status" value="1"/>
</dbReference>
<evidence type="ECO:0000259" key="9">
    <source>
        <dbReference type="PROSITE" id="PS52029"/>
    </source>
</evidence>
<dbReference type="CDD" id="cd16913">
    <property type="entry name" value="YkuD_like"/>
    <property type="match status" value="1"/>
</dbReference>
<proteinExistence type="inferred from homology"/>
<comment type="caution">
    <text evidence="10">The sequence shown here is derived from an EMBL/GenBank/DDBJ whole genome shotgun (WGS) entry which is preliminary data.</text>
</comment>
<dbReference type="GO" id="GO:0009252">
    <property type="term" value="P:peptidoglycan biosynthetic process"/>
    <property type="evidence" value="ECO:0007669"/>
    <property type="project" value="UniProtKB-UniPathway"/>
</dbReference>
<evidence type="ECO:0000256" key="4">
    <source>
        <dbReference type="ARBA" id="ARBA00022960"/>
    </source>
</evidence>
<name>A0A1E3LU19_9SPHN</name>
<evidence type="ECO:0000313" key="10">
    <source>
        <dbReference type="EMBL" id="ODP37214.1"/>
    </source>
</evidence>
<dbReference type="SUPFAM" id="SSF141523">
    <property type="entry name" value="L,D-transpeptidase catalytic domain-like"/>
    <property type="match status" value="1"/>
</dbReference>
<evidence type="ECO:0000256" key="5">
    <source>
        <dbReference type="ARBA" id="ARBA00022984"/>
    </source>
</evidence>
<dbReference type="STRING" id="1888892.BFL28_03020"/>
<keyword evidence="8" id="KW-0732">Signal</keyword>
<organism evidence="10 11">
    <name type="scientific">Sphingomonas turrisvirgatae</name>
    <dbReference type="NCBI Taxonomy" id="1888892"/>
    <lineage>
        <taxon>Bacteria</taxon>
        <taxon>Pseudomonadati</taxon>
        <taxon>Pseudomonadota</taxon>
        <taxon>Alphaproteobacteria</taxon>
        <taxon>Sphingomonadales</taxon>
        <taxon>Sphingomonadaceae</taxon>
        <taxon>Sphingomonas</taxon>
    </lineage>
</organism>
<dbReference type="EMBL" id="MDDS01000035">
    <property type="protein sequence ID" value="ODP37214.1"/>
    <property type="molecule type" value="Genomic_DNA"/>
</dbReference>
<evidence type="ECO:0000256" key="1">
    <source>
        <dbReference type="ARBA" id="ARBA00004752"/>
    </source>
</evidence>
<keyword evidence="5 7" id="KW-0573">Peptidoglycan synthesis</keyword>
<keyword evidence="6 7" id="KW-0961">Cell wall biogenesis/degradation</keyword>
<dbReference type="UniPathway" id="UPA00219"/>
<protein>
    <recommendedName>
        <fullName evidence="9">L,D-TPase catalytic domain-containing protein</fullName>
    </recommendedName>
</protein>
<dbReference type="PANTHER" id="PTHR41533:SF2">
    <property type="entry name" value="BLR7131 PROTEIN"/>
    <property type="match status" value="1"/>
</dbReference>
<dbReference type="InterPro" id="IPR038063">
    <property type="entry name" value="Transpep_catalytic_dom"/>
</dbReference>
<feature type="signal peptide" evidence="8">
    <location>
        <begin position="1"/>
        <end position="29"/>
    </location>
</feature>
<evidence type="ECO:0000313" key="11">
    <source>
        <dbReference type="Proteomes" id="UP000094487"/>
    </source>
</evidence>
<evidence type="ECO:0000256" key="7">
    <source>
        <dbReference type="PROSITE-ProRule" id="PRU01373"/>
    </source>
</evidence>
<reference evidence="10 11" key="1">
    <citation type="submission" date="2016-08" db="EMBL/GenBank/DDBJ databases">
        <title>Draft genome of the agarase producing Sphingomonas sp. MCT13.</title>
        <authorList>
            <person name="D'Andrea M.M."/>
            <person name="Rossolini G.M."/>
            <person name="Thaller M.C."/>
        </authorList>
    </citation>
    <scope>NUCLEOTIDE SEQUENCE [LARGE SCALE GENOMIC DNA]</scope>
    <source>
        <strain evidence="10 11">MCT13</strain>
    </source>
</reference>
<feature type="chain" id="PRO_5009132018" description="L,D-TPase catalytic domain-containing protein" evidence="8">
    <location>
        <begin position="30"/>
        <end position="440"/>
    </location>
</feature>
<sequence>MIRQRIGWKLAMVAPLALAAALPVQPVQAQLADPQLAAALADTGMDRELRAFYAARGFRPIWMASNASMTAAERLIETLEQADLDGVDPGDYRPRRLRDAIEDARTGNRKDAAKAEALISRSFVAYVRDLNGRVASPMTSTDPDFRTELPSAREILAKAAAAPSLSLFVTNNGWAHPFYAQLRRAVLQASPGSRQARLLELNLTRARGLPVSDTRHVVVDTAGGRLYMFDGGKVVDSMKVIAGRPATPTPMMRSVIRYATLNPYWNVPTDLTRSRLAPEVVAKGPAFLKAGGYDVLSDWSPHAAPTDPKLVDWQAVADGHRVVRVRQRPGIGNGMGRMKFMFPNGDDIYLHDTPEKGLFSNAGRYFSAGCIRLEDARRLGRWLFGKPLTTASAKPEQRVELATPVPIYITYFTAFPTGQRVALRADVYKRDAESMRMSMR</sequence>
<dbReference type="InterPro" id="IPR005490">
    <property type="entry name" value="LD_TPept_cat_dom"/>
</dbReference>
<dbReference type="InterPro" id="IPR052905">
    <property type="entry name" value="LD-transpeptidase_YkuD-like"/>
</dbReference>
<feature type="active site" description="Proton donor/acceptor" evidence="7">
    <location>
        <position position="351"/>
    </location>
</feature>
<dbReference type="GO" id="GO:0071555">
    <property type="term" value="P:cell wall organization"/>
    <property type="evidence" value="ECO:0007669"/>
    <property type="project" value="UniProtKB-UniRule"/>
</dbReference>
<gene>
    <name evidence="10" type="ORF">BFL28_03020</name>
</gene>
<evidence type="ECO:0000256" key="6">
    <source>
        <dbReference type="ARBA" id="ARBA00023316"/>
    </source>
</evidence>
<evidence type="ECO:0000256" key="3">
    <source>
        <dbReference type="ARBA" id="ARBA00022679"/>
    </source>
</evidence>
<dbReference type="PROSITE" id="PS52029">
    <property type="entry name" value="LD_TPASE"/>
    <property type="match status" value="1"/>
</dbReference>
<evidence type="ECO:0000256" key="2">
    <source>
        <dbReference type="ARBA" id="ARBA00005992"/>
    </source>
</evidence>
<accession>A0A1E3LU19</accession>
<comment type="pathway">
    <text evidence="1 7">Cell wall biogenesis; peptidoglycan biosynthesis.</text>
</comment>
<keyword evidence="4 7" id="KW-0133">Cell shape</keyword>
<dbReference type="GO" id="GO:0004180">
    <property type="term" value="F:carboxypeptidase activity"/>
    <property type="evidence" value="ECO:0007669"/>
    <property type="project" value="UniProtKB-ARBA"/>
</dbReference>
<dbReference type="GO" id="GO:0016740">
    <property type="term" value="F:transferase activity"/>
    <property type="evidence" value="ECO:0007669"/>
    <property type="project" value="UniProtKB-KW"/>
</dbReference>
<keyword evidence="11" id="KW-1185">Reference proteome</keyword>
<dbReference type="Proteomes" id="UP000094487">
    <property type="component" value="Unassembled WGS sequence"/>
</dbReference>
<dbReference type="AlphaFoldDB" id="A0A1E3LU19"/>
<evidence type="ECO:0000256" key="8">
    <source>
        <dbReference type="SAM" id="SignalP"/>
    </source>
</evidence>